<feature type="transmembrane region" description="Helical" evidence="1">
    <location>
        <begin position="222"/>
        <end position="243"/>
    </location>
</feature>
<protein>
    <submittedName>
        <fullName evidence="2">ABC transporter permease</fullName>
    </submittedName>
</protein>
<accession>A0A516X4Z7</accession>
<dbReference type="Proteomes" id="UP000317344">
    <property type="component" value="Chromosome"/>
</dbReference>
<reference evidence="2 3" key="1">
    <citation type="submission" date="2019-07" db="EMBL/GenBank/DDBJ databases">
        <title>Tomitella cavernea sp. nov., an actinomycete isolated from soil.</title>
        <authorList>
            <person name="Cheng J."/>
        </authorList>
    </citation>
    <scope>NUCLEOTIDE SEQUENCE [LARGE SCALE GENOMIC DNA]</scope>
    <source>
        <strain evidence="2 3">HY188</strain>
    </source>
</reference>
<keyword evidence="1" id="KW-1133">Transmembrane helix</keyword>
<evidence type="ECO:0000313" key="3">
    <source>
        <dbReference type="Proteomes" id="UP000317344"/>
    </source>
</evidence>
<dbReference type="OrthoDB" id="3288304at2"/>
<feature type="transmembrane region" description="Helical" evidence="1">
    <location>
        <begin position="249"/>
        <end position="275"/>
    </location>
</feature>
<evidence type="ECO:0000256" key="1">
    <source>
        <dbReference type="SAM" id="Phobius"/>
    </source>
</evidence>
<feature type="transmembrane region" description="Helical" evidence="1">
    <location>
        <begin position="59"/>
        <end position="78"/>
    </location>
</feature>
<keyword evidence="1" id="KW-0812">Transmembrane</keyword>
<feature type="transmembrane region" description="Helical" evidence="1">
    <location>
        <begin position="191"/>
        <end position="210"/>
    </location>
</feature>
<feature type="transmembrane region" description="Helical" evidence="1">
    <location>
        <begin position="282"/>
        <end position="304"/>
    </location>
</feature>
<dbReference type="KEGG" id="toy:FO059_13545"/>
<sequence>MSTEHQSNPHGDAARGPDYTEILADDIEAVAPTLGEHHPKHEAPPGVDAPVSLSTIAKAMIFPVFFVVMFALCYISAFHNPTPHDMHLSIVGPQQQASAVAAGIEQGSPGSFDITATSDLGGALDGLASRDIQGVIELGSPMTVHIASGASATVAQVVQGVASPLAESMGTTVQTDDIAPLTDGDATGMGLFYFMIVCSIAGYLTVTVLAQLAPRMKMRRMLGILGVMSVALTLIAFGVASIFTGTFGATAAGLTVMLLVGVLYTFTIGLVAVVLNKILGQAAIMAVMTIAIFMNFPSAGGAIAPSMLPAAWEAVHSFWIGSGAVQAMQSVIYFGGNGLGQGLLILFGWLAVSAAALALVVWRARAKGSDAAGGTGAVVSGAHAPEREPVAVH</sequence>
<dbReference type="RefSeq" id="WP_143909533.1">
    <property type="nucleotide sequence ID" value="NZ_CP041765.1"/>
</dbReference>
<dbReference type="AlphaFoldDB" id="A0A516X4Z7"/>
<feature type="transmembrane region" description="Helical" evidence="1">
    <location>
        <begin position="343"/>
        <end position="362"/>
    </location>
</feature>
<dbReference type="EMBL" id="CP041765">
    <property type="protein sequence ID" value="QDQ98145.1"/>
    <property type="molecule type" value="Genomic_DNA"/>
</dbReference>
<keyword evidence="3" id="KW-1185">Reference proteome</keyword>
<name>A0A516X4Z7_9ACTN</name>
<keyword evidence="1" id="KW-0472">Membrane</keyword>
<organism evidence="2 3">
    <name type="scientific">Tomitella fengzijianii</name>
    <dbReference type="NCBI Taxonomy" id="2597660"/>
    <lineage>
        <taxon>Bacteria</taxon>
        <taxon>Bacillati</taxon>
        <taxon>Actinomycetota</taxon>
        <taxon>Actinomycetes</taxon>
        <taxon>Mycobacteriales</taxon>
        <taxon>Tomitella</taxon>
    </lineage>
</organism>
<evidence type="ECO:0000313" key="2">
    <source>
        <dbReference type="EMBL" id="QDQ98145.1"/>
    </source>
</evidence>
<gene>
    <name evidence="2" type="ORF">FO059_13545</name>
</gene>
<proteinExistence type="predicted"/>
<reference evidence="2 3" key="2">
    <citation type="submission" date="2019-07" db="EMBL/GenBank/DDBJ databases">
        <authorList>
            <person name="Huang Y."/>
        </authorList>
    </citation>
    <scope>NUCLEOTIDE SEQUENCE [LARGE SCALE GENOMIC DNA]</scope>
    <source>
        <strain evidence="2 3">HY188</strain>
    </source>
</reference>